<accession>A0A7K0G3T3</accession>
<reference evidence="1 2" key="1">
    <citation type="submission" date="2019-11" db="EMBL/GenBank/DDBJ databases">
        <title>Pedobacter petrophilus genome.</title>
        <authorList>
            <person name="Feldbauer M.J."/>
            <person name="Newman J.D."/>
        </authorList>
    </citation>
    <scope>NUCLEOTIDE SEQUENCE [LARGE SCALE GENOMIC DNA]</scope>
    <source>
        <strain evidence="1 2">LMG 29686</strain>
    </source>
</reference>
<evidence type="ECO:0000313" key="1">
    <source>
        <dbReference type="EMBL" id="MRX78100.1"/>
    </source>
</evidence>
<keyword evidence="2" id="KW-1185">Reference proteome</keyword>
<name>A0A7K0G3T3_9SPHI</name>
<organism evidence="1 2">
    <name type="scientific">Pedobacter petrophilus</name>
    <dbReference type="NCBI Taxonomy" id="1908241"/>
    <lineage>
        <taxon>Bacteria</taxon>
        <taxon>Pseudomonadati</taxon>
        <taxon>Bacteroidota</taxon>
        <taxon>Sphingobacteriia</taxon>
        <taxon>Sphingobacteriales</taxon>
        <taxon>Sphingobacteriaceae</taxon>
        <taxon>Pedobacter</taxon>
    </lineage>
</organism>
<dbReference type="AlphaFoldDB" id="A0A7K0G3T3"/>
<sequence>MNIESVGLSTQNGIEQLRFIILNAKAKLSSTGTTPFYKAPEKDSGTARFNCLAGMEKKNQH</sequence>
<proteinExistence type="predicted"/>
<gene>
    <name evidence="1" type="ORF">GJU39_18635</name>
</gene>
<comment type="caution">
    <text evidence="1">The sequence shown here is derived from an EMBL/GenBank/DDBJ whole genome shotgun (WGS) entry which is preliminary data.</text>
</comment>
<protein>
    <submittedName>
        <fullName evidence="1">Uncharacterized protein</fullName>
    </submittedName>
</protein>
<dbReference type="Proteomes" id="UP000487757">
    <property type="component" value="Unassembled WGS sequence"/>
</dbReference>
<dbReference type="RefSeq" id="WP_154282510.1">
    <property type="nucleotide sequence ID" value="NZ_JBHUJQ010000001.1"/>
</dbReference>
<evidence type="ECO:0000313" key="2">
    <source>
        <dbReference type="Proteomes" id="UP000487757"/>
    </source>
</evidence>
<dbReference type="EMBL" id="WKKH01000040">
    <property type="protein sequence ID" value="MRX78100.1"/>
    <property type="molecule type" value="Genomic_DNA"/>
</dbReference>